<organism evidence="4">
    <name type="scientific">Caldilinea aerophila</name>
    <dbReference type="NCBI Taxonomy" id="133453"/>
    <lineage>
        <taxon>Bacteria</taxon>
        <taxon>Bacillati</taxon>
        <taxon>Chloroflexota</taxon>
        <taxon>Caldilineae</taxon>
        <taxon>Caldilineales</taxon>
        <taxon>Caldilineaceae</taxon>
        <taxon>Caldilinea</taxon>
    </lineage>
</organism>
<protein>
    <recommendedName>
        <fullName evidence="3">Asl1-like glycosyl hydrolase catalytic domain-containing protein</fullName>
    </recommendedName>
</protein>
<dbReference type="EMBL" id="DSMG01000120">
    <property type="protein sequence ID" value="HDX32264.1"/>
    <property type="molecule type" value="Genomic_DNA"/>
</dbReference>
<accession>A0A7C1JDY9</accession>
<keyword evidence="2" id="KW-0472">Membrane</keyword>
<dbReference type="InterPro" id="IPR024655">
    <property type="entry name" value="Asl1_glyco_hydro_catalytic"/>
</dbReference>
<reference evidence="4" key="1">
    <citation type="journal article" date="2020" name="mSystems">
        <title>Genome- and Community-Level Interaction Insights into Carbon Utilization and Element Cycling Functions of Hydrothermarchaeota in Hydrothermal Sediment.</title>
        <authorList>
            <person name="Zhou Z."/>
            <person name="Liu Y."/>
            <person name="Xu W."/>
            <person name="Pan J."/>
            <person name="Luo Z.H."/>
            <person name="Li M."/>
        </authorList>
    </citation>
    <scope>NUCLEOTIDE SEQUENCE [LARGE SCALE GENOMIC DNA]</scope>
    <source>
        <strain evidence="4">SpSt-289</strain>
    </source>
</reference>
<keyword evidence="2" id="KW-1133">Transmembrane helix</keyword>
<feature type="region of interest" description="Disordered" evidence="1">
    <location>
        <begin position="40"/>
        <end position="63"/>
    </location>
</feature>
<gene>
    <name evidence="4" type="ORF">ENQ20_12380</name>
</gene>
<dbReference type="SUPFAM" id="SSF51445">
    <property type="entry name" value="(Trans)glycosidases"/>
    <property type="match status" value="1"/>
</dbReference>
<dbReference type="Pfam" id="PF11790">
    <property type="entry name" value="Glyco_hydro_cc"/>
    <property type="match status" value="1"/>
</dbReference>
<proteinExistence type="predicted"/>
<dbReference type="InterPro" id="IPR051923">
    <property type="entry name" value="Glycosyl_Hydrolase_39"/>
</dbReference>
<name>A0A7C1JDY9_9CHLR</name>
<dbReference type="PANTHER" id="PTHR12631:SF10">
    <property type="entry name" value="BETA-XYLOSIDASE-LIKE PROTEIN-RELATED"/>
    <property type="match status" value="1"/>
</dbReference>
<dbReference type="GO" id="GO:0004553">
    <property type="term" value="F:hydrolase activity, hydrolyzing O-glycosyl compounds"/>
    <property type="evidence" value="ECO:0007669"/>
    <property type="project" value="TreeGrafter"/>
</dbReference>
<evidence type="ECO:0000259" key="3">
    <source>
        <dbReference type="Pfam" id="PF11790"/>
    </source>
</evidence>
<evidence type="ECO:0000256" key="2">
    <source>
        <dbReference type="SAM" id="Phobius"/>
    </source>
</evidence>
<keyword evidence="2" id="KW-0812">Transmembrane</keyword>
<dbReference type="AlphaFoldDB" id="A0A7C1JDY9"/>
<dbReference type="InterPro" id="IPR017853">
    <property type="entry name" value="GH"/>
</dbReference>
<dbReference type="PANTHER" id="PTHR12631">
    <property type="entry name" value="ALPHA-L-IDURONIDASE"/>
    <property type="match status" value="1"/>
</dbReference>
<evidence type="ECO:0000313" key="4">
    <source>
        <dbReference type="EMBL" id="HDX32264.1"/>
    </source>
</evidence>
<dbReference type="Gene3D" id="3.20.20.80">
    <property type="entry name" value="Glycosidases"/>
    <property type="match status" value="1"/>
</dbReference>
<feature type="transmembrane region" description="Helical" evidence="2">
    <location>
        <begin position="12"/>
        <end position="32"/>
    </location>
</feature>
<evidence type="ECO:0000256" key="1">
    <source>
        <dbReference type="SAM" id="MobiDB-lite"/>
    </source>
</evidence>
<sequence>MLKQQPLYVQRFIYAAAGSASLLLIALLLALGNSPEWTPAPPPADDTLLPANDPSPPHYTPDTLKNRPLEALPPALPAPPYSLRWRAGVGVPDGSLAYFDWPAERPGWYLNWSANFRTEPIFLGIGRRAVMDLPAPAFDMEFTPMVRMKNGRLYPGLRELGELARRYPGLTWLIGNEPDVRWQDNTPPEIYAIAYHRAYHAIKSADPTAQIAIGGISQVTPLRLEYLNRVWEFYRSLYGVEMPVDIWNMHAFVLREERNAWGVNIPPGFLIEHRGELWEIDDHDDLKLVERQVRAMRTWMAAHGQRNKPLWITEYGILMPAEYGFDTQRVIAFLEGSFALFLSLQDPETGLPEDDNRLVQRWNWYSARDSRYPTGNLFDNYGRLTPIGEAYQRLLRQSP</sequence>
<comment type="caution">
    <text evidence="4">The sequence shown here is derived from an EMBL/GenBank/DDBJ whole genome shotgun (WGS) entry which is preliminary data.</text>
</comment>
<feature type="domain" description="Asl1-like glycosyl hydrolase catalytic" evidence="3">
    <location>
        <begin position="302"/>
        <end position="391"/>
    </location>
</feature>